<dbReference type="AlphaFoldDB" id="A0A4Y7KR24"/>
<evidence type="ECO:0000313" key="1">
    <source>
        <dbReference type="EMBL" id="RZC74608.1"/>
    </source>
</evidence>
<sequence>MIRVQSYRIYAVEIGIKPQRGGRDKLTRQQFYSMAETGIQTHTYQGNRMAHNRITPTTVKKLKKGMCTPREDHPRMRSVAIGSLGNWVSLEAVKDSRLQQDDNGTSAKISEENLLRPEIWGCLWKFRPRTRRSGCDRVVLSSSMGLIWNRFLLGILGCELDSLMVVNQAVKVQLVPSREARLEANSNHWYPFFFSTNSAGGDGIIWSTSPGPNITTDASTIYG</sequence>
<protein>
    <submittedName>
        <fullName evidence="1">Uncharacterized protein</fullName>
    </submittedName>
</protein>
<dbReference type="Gramene" id="RZC74608">
    <property type="protein sequence ID" value="RZC74608"/>
    <property type="gene ID" value="C5167_050089"/>
</dbReference>
<keyword evidence="2" id="KW-1185">Reference proteome</keyword>
<evidence type="ECO:0000313" key="2">
    <source>
        <dbReference type="Proteomes" id="UP000316621"/>
    </source>
</evidence>
<reference evidence="1 2" key="1">
    <citation type="journal article" date="2018" name="Science">
        <title>The opium poppy genome and morphinan production.</title>
        <authorList>
            <person name="Guo L."/>
            <person name="Winzer T."/>
            <person name="Yang X."/>
            <person name="Li Y."/>
            <person name="Ning Z."/>
            <person name="He Z."/>
            <person name="Teodor R."/>
            <person name="Lu Y."/>
            <person name="Bowser T.A."/>
            <person name="Graham I.A."/>
            <person name="Ye K."/>
        </authorList>
    </citation>
    <scope>NUCLEOTIDE SEQUENCE [LARGE SCALE GENOMIC DNA]</scope>
    <source>
        <strain evidence="2">cv. HN1</strain>
        <tissue evidence="1">Leaves</tissue>
    </source>
</reference>
<dbReference type="EMBL" id="CM010722">
    <property type="protein sequence ID" value="RZC74608.1"/>
    <property type="molecule type" value="Genomic_DNA"/>
</dbReference>
<proteinExistence type="predicted"/>
<accession>A0A4Y7KR24</accession>
<dbReference type="Proteomes" id="UP000316621">
    <property type="component" value="Chromosome 8"/>
</dbReference>
<organism evidence="1 2">
    <name type="scientific">Papaver somniferum</name>
    <name type="common">Opium poppy</name>
    <dbReference type="NCBI Taxonomy" id="3469"/>
    <lineage>
        <taxon>Eukaryota</taxon>
        <taxon>Viridiplantae</taxon>
        <taxon>Streptophyta</taxon>
        <taxon>Embryophyta</taxon>
        <taxon>Tracheophyta</taxon>
        <taxon>Spermatophyta</taxon>
        <taxon>Magnoliopsida</taxon>
        <taxon>Ranunculales</taxon>
        <taxon>Papaveraceae</taxon>
        <taxon>Papaveroideae</taxon>
        <taxon>Papaver</taxon>
    </lineage>
</organism>
<gene>
    <name evidence="1" type="ORF">C5167_050089</name>
</gene>
<name>A0A4Y7KR24_PAPSO</name>